<feature type="compositionally biased region" description="Basic and acidic residues" evidence="1">
    <location>
        <begin position="201"/>
        <end position="215"/>
    </location>
</feature>
<feature type="region of interest" description="Disordered" evidence="1">
    <location>
        <begin position="328"/>
        <end position="372"/>
    </location>
</feature>
<feature type="compositionally biased region" description="Basic residues" evidence="1">
    <location>
        <begin position="170"/>
        <end position="182"/>
    </location>
</feature>
<feature type="compositionally biased region" description="Low complexity" evidence="1">
    <location>
        <begin position="183"/>
        <end position="195"/>
    </location>
</feature>
<evidence type="ECO:0000256" key="1">
    <source>
        <dbReference type="SAM" id="MobiDB-lite"/>
    </source>
</evidence>
<protein>
    <submittedName>
        <fullName evidence="2">Sulfur oxidation protein SoxC</fullName>
    </submittedName>
</protein>
<sequence length="372" mass="39371">GDRWVRARVGAGRHGGDHAGGARAGGPQPRDAARSAALPDHAGRPALPADPLRHPGDGSGLLPPRGRRAGRAAAEAVAGRPARPPAGDASRHDGMRRQRPRPLLAALDQPAMADRGGRDRRVDGNAARAAAAGGRHAGRCGRRRVHRRRSRRRGRRDPGLPARADAGGGHGRRRPARPRAQRRAIAAPARVPAAARRPRLVRHDERQVARPDRRGGRAVRGLPAHVGLPPLRGGRHAGRARDPHGPALAHGSAGNPGLHDPRALRRAGAVPARRARVVGLGARRARRGQRGRRARVGRGGARPADRAAGVAGLELPVGAVGHRPPRALLARDGRGGQRPARHRRLEPQGLREHVGGAHRRVRGRWARAGPPV</sequence>
<feature type="compositionally biased region" description="Low complexity" evidence="1">
    <location>
        <begin position="266"/>
        <end position="282"/>
    </location>
</feature>
<feature type="compositionally biased region" description="Basic residues" evidence="1">
    <location>
        <begin position="136"/>
        <end position="155"/>
    </location>
</feature>
<feature type="compositionally biased region" description="Basic residues" evidence="1">
    <location>
        <begin position="356"/>
        <end position="365"/>
    </location>
</feature>
<name>A0A6J4UKD2_9ACTN</name>
<proteinExistence type="predicted"/>
<feature type="non-terminal residue" evidence="2">
    <location>
        <position position="372"/>
    </location>
</feature>
<feature type="region of interest" description="Disordered" evidence="1">
    <location>
        <begin position="1"/>
        <end position="305"/>
    </location>
</feature>
<organism evidence="2">
    <name type="scientific">uncultured Thermoleophilia bacterium</name>
    <dbReference type="NCBI Taxonomy" id="1497501"/>
    <lineage>
        <taxon>Bacteria</taxon>
        <taxon>Bacillati</taxon>
        <taxon>Actinomycetota</taxon>
        <taxon>Thermoleophilia</taxon>
        <taxon>environmental samples</taxon>
    </lineage>
</organism>
<dbReference type="EMBL" id="CADCWC010000399">
    <property type="protein sequence ID" value="CAA9549768.1"/>
    <property type="molecule type" value="Genomic_DNA"/>
</dbReference>
<accession>A0A6J4UKD2</accession>
<feature type="compositionally biased region" description="Basic and acidic residues" evidence="1">
    <location>
        <begin position="345"/>
        <end position="355"/>
    </location>
</feature>
<feature type="compositionally biased region" description="Low complexity" evidence="1">
    <location>
        <begin position="124"/>
        <end position="134"/>
    </location>
</feature>
<feature type="compositionally biased region" description="Basic residues" evidence="1">
    <location>
        <begin position="283"/>
        <end position="296"/>
    </location>
</feature>
<reference evidence="2" key="1">
    <citation type="submission" date="2020-02" db="EMBL/GenBank/DDBJ databases">
        <authorList>
            <person name="Meier V. D."/>
        </authorList>
    </citation>
    <scope>NUCLEOTIDE SEQUENCE</scope>
    <source>
        <strain evidence="2">AVDCRST_MAG79</strain>
    </source>
</reference>
<feature type="compositionally biased region" description="Low complexity" evidence="1">
    <location>
        <begin position="71"/>
        <end position="88"/>
    </location>
</feature>
<dbReference type="AlphaFoldDB" id="A0A6J4UKD2"/>
<feature type="non-terminal residue" evidence="2">
    <location>
        <position position="1"/>
    </location>
</feature>
<gene>
    <name evidence="2" type="ORF">AVDCRST_MAG79-2601</name>
</gene>
<evidence type="ECO:0000313" key="2">
    <source>
        <dbReference type="EMBL" id="CAA9549768.1"/>
    </source>
</evidence>